<protein>
    <submittedName>
        <fullName evidence="2">Uncharacterized protein</fullName>
    </submittedName>
</protein>
<evidence type="ECO:0000313" key="2">
    <source>
        <dbReference type="EMBL" id="KAF8908209.1"/>
    </source>
</evidence>
<dbReference type="Proteomes" id="UP000724874">
    <property type="component" value="Unassembled WGS sequence"/>
</dbReference>
<sequence length="106" mass="12191">MEHAVFHVYLPLLVPWSFAVRPQRGYRQPKADEEAATGLINYLQIQILHARALRPFQNKKGKKEILNKLLPQPVIYAPRATYIPSAAERIAQLKDTEPRRMTVMAT</sequence>
<keyword evidence="1" id="KW-0732">Signal</keyword>
<keyword evidence="3" id="KW-1185">Reference proteome</keyword>
<reference evidence="2" key="1">
    <citation type="submission" date="2020-11" db="EMBL/GenBank/DDBJ databases">
        <authorList>
            <consortium name="DOE Joint Genome Institute"/>
            <person name="Ahrendt S."/>
            <person name="Riley R."/>
            <person name="Andreopoulos W."/>
            <person name="LaButti K."/>
            <person name="Pangilinan J."/>
            <person name="Ruiz-duenas F.J."/>
            <person name="Barrasa J.M."/>
            <person name="Sanchez-Garcia M."/>
            <person name="Camarero S."/>
            <person name="Miyauchi S."/>
            <person name="Serrano A."/>
            <person name="Linde D."/>
            <person name="Babiker R."/>
            <person name="Drula E."/>
            <person name="Ayuso-Fernandez I."/>
            <person name="Pacheco R."/>
            <person name="Padilla G."/>
            <person name="Ferreira P."/>
            <person name="Barriuso J."/>
            <person name="Kellner H."/>
            <person name="Castanera R."/>
            <person name="Alfaro M."/>
            <person name="Ramirez L."/>
            <person name="Pisabarro A.G."/>
            <person name="Kuo A."/>
            <person name="Tritt A."/>
            <person name="Lipzen A."/>
            <person name="He G."/>
            <person name="Yan M."/>
            <person name="Ng V."/>
            <person name="Cullen D."/>
            <person name="Martin F."/>
            <person name="Rosso M.-N."/>
            <person name="Henrissat B."/>
            <person name="Hibbett D."/>
            <person name="Martinez A.T."/>
            <person name="Grigoriev I.V."/>
        </authorList>
    </citation>
    <scope>NUCLEOTIDE SEQUENCE</scope>
    <source>
        <strain evidence="2">AH 44721</strain>
    </source>
</reference>
<organism evidence="2 3">
    <name type="scientific">Gymnopilus junonius</name>
    <name type="common">Spectacular rustgill mushroom</name>
    <name type="synonym">Gymnopilus spectabilis subsp. junonius</name>
    <dbReference type="NCBI Taxonomy" id="109634"/>
    <lineage>
        <taxon>Eukaryota</taxon>
        <taxon>Fungi</taxon>
        <taxon>Dikarya</taxon>
        <taxon>Basidiomycota</taxon>
        <taxon>Agaricomycotina</taxon>
        <taxon>Agaricomycetes</taxon>
        <taxon>Agaricomycetidae</taxon>
        <taxon>Agaricales</taxon>
        <taxon>Agaricineae</taxon>
        <taxon>Hymenogastraceae</taxon>
        <taxon>Gymnopilus</taxon>
    </lineage>
</organism>
<dbReference type="AlphaFoldDB" id="A0A9P5TQY7"/>
<feature type="signal peptide" evidence="1">
    <location>
        <begin position="1"/>
        <end position="19"/>
    </location>
</feature>
<evidence type="ECO:0000256" key="1">
    <source>
        <dbReference type="SAM" id="SignalP"/>
    </source>
</evidence>
<evidence type="ECO:0000313" key="3">
    <source>
        <dbReference type="Proteomes" id="UP000724874"/>
    </source>
</evidence>
<proteinExistence type="predicted"/>
<dbReference type="EMBL" id="JADNYJ010000012">
    <property type="protein sequence ID" value="KAF8908209.1"/>
    <property type="molecule type" value="Genomic_DNA"/>
</dbReference>
<name>A0A9P5TQY7_GYMJU</name>
<gene>
    <name evidence="2" type="ORF">CPB84DRAFT_1767594</name>
</gene>
<comment type="caution">
    <text evidence="2">The sequence shown here is derived from an EMBL/GenBank/DDBJ whole genome shotgun (WGS) entry which is preliminary data.</text>
</comment>
<feature type="chain" id="PRO_5040432740" evidence="1">
    <location>
        <begin position="20"/>
        <end position="106"/>
    </location>
</feature>
<accession>A0A9P5TQY7</accession>